<reference evidence="11" key="2">
    <citation type="submission" date="2025-08" db="UniProtKB">
        <authorList>
            <consortium name="Ensembl"/>
        </authorList>
    </citation>
    <scope>IDENTIFICATION</scope>
</reference>
<dbReference type="EMBL" id="AHAT01007431">
    <property type="status" value="NOT_ANNOTATED_CDS"/>
    <property type="molecule type" value="Genomic_DNA"/>
</dbReference>
<protein>
    <submittedName>
        <fullName evidence="11">Interleukin 13 receptor, alpha 2</fullName>
    </submittedName>
</protein>
<dbReference type="EMBL" id="AHAT01007430">
    <property type="status" value="NOT_ANNOTATED_CDS"/>
    <property type="molecule type" value="Genomic_DNA"/>
</dbReference>
<dbReference type="PROSITE" id="PS50853">
    <property type="entry name" value="FN3"/>
    <property type="match status" value="1"/>
</dbReference>
<dbReference type="PANTHER" id="PTHR23037">
    <property type="entry name" value="CYTOKINE RECEPTOR"/>
    <property type="match status" value="1"/>
</dbReference>
<evidence type="ECO:0000256" key="8">
    <source>
        <dbReference type="ARBA" id="ARBA00023180"/>
    </source>
</evidence>
<feature type="transmembrane region" description="Helical" evidence="9">
    <location>
        <begin position="348"/>
        <end position="370"/>
    </location>
</feature>
<dbReference type="Bgee" id="ENSLOCG00000013632">
    <property type="expression patterns" value="Expressed in liver and 9 other cell types or tissues"/>
</dbReference>
<dbReference type="InterPro" id="IPR048648">
    <property type="entry name" value="CRLF2-like_D2"/>
</dbReference>
<proteinExistence type="inferred from homology"/>
<evidence type="ECO:0000256" key="7">
    <source>
        <dbReference type="ARBA" id="ARBA00023170"/>
    </source>
</evidence>
<dbReference type="GeneTree" id="ENSGT00940000159971"/>
<evidence type="ECO:0000313" key="12">
    <source>
        <dbReference type="Proteomes" id="UP000018468"/>
    </source>
</evidence>
<dbReference type="InterPro" id="IPR013783">
    <property type="entry name" value="Ig-like_fold"/>
</dbReference>
<evidence type="ECO:0000256" key="9">
    <source>
        <dbReference type="SAM" id="Phobius"/>
    </source>
</evidence>
<dbReference type="FunFam" id="2.60.40.10:FF:002351">
    <property type="entry name" value="Interleukin 13 receptor, alpha 2"/>
    <property type="match status" value="1"/>
</dbReference>
<reference evidence="12" key="1">
    <citation type="submission" date="2011-12" db="EMBL/GenBank/DDBJ databases">
        <title>The Draft Genome of Lepisosteus oculatus.</title>
        <authorList>
            <consortium name="The Broad Institute Genome Assembly &amp; Analysis Group"/>
            <consortium name="Computational R&amp;D Group"/>
            <consortium name="and Sequencing Platform"/>
            <person name="Di Palma F."/>
            <person name="Alfoldi J."/>
            <person name="Johnson J."/>
            <person name="Berlin A."/>
            <person name="Gnerre S."/>
            <person name="Jaffe D."/>
            <person name="MacCallum I."/>
            <person name="Young S."/>
            <person name="Walker B.J."/>
            <person name="Lander E.S."/>
            <person name="Lindblad-Toh K."/>
        </authorList>
    </citation>
    <scope>NUCLEOTIDE SEQUENCE [LARGE SCALE GENOMIC DNA]</scope>
</reference>
<dbReference type="Pfam" id="PF09240">
    <property type="entry name" value="IL6Ra-bind"/>
    <property type="match status" value="1"/>
</dbReference>
<name>W5N850_LEPOC</name>
<evidence type="ECO:0000256" key="2">
    <source>
        <dbReference type="ARBA" id="ARBA00008159"/>
    </source>
</evidence>
<keyword evidence="6 9" id="KW-0472">Membrane</keyword>
<evidence type="ECO:0000256" key="1">
    <source>
        <dbReference type="ARBA" id="ARBA00004479"/>
    </source>
</evidence>
<evidence type="ECO:0000256" key="5">
    <source>
        <dbReference type="ARBA" id="ARBA00022989"/>
    </source>
</evidence>
<comment type="similarity">
    <text evidence="2">Belongs to the type I cytokine receptor family. Type 5 subfamily.</text>
</comment>
<evidence type="ECO:0000256" key="3">
    <source>
        <dbReference type="ARBA" id="ARBA00022692"/>
    </source>
</evidence>
<dbReference type="InterPro" id="IPR036116">
    <property type="entry name" value="FN3_sf"/>
</dbReference>
<dbReference type="GO" id="GO:0016020">
    <property type="term" value="C:membrane"/>
    <property type="evidence" value="ECO:0007669"/>
    <property type="project" value="UniProtKB-SubCell"/>
</dbReference>
<evidence type="ECO:0000256" key="4">
    <source>
        <dbReference type="ARBA" id="ARBA00022729"/>
    </source>
</evidence>
<keyword evidence="3 9" id="KW-0812">Transmembrane</keyword>
<dbReference type="PANTHER" id="PTHR23037:SF45">
    <property type="entry name" value="INTERLEUKIN 13 RECEPTOR SUBUNIT ALPHA 2"/>
    <property type="match status" value="1"/>
</dbReference>
<keyword evidence="4" id="KW-0732">Signal</keyword>
<dbReference type="InterPro" id="IPR015321">
    <property type="entry name" value="TypeI_recpt_CBD"/>
</dbReference>
<dbReference type="Ensembl" id="ENSLOCT00000016839.1">
    <property type="protein sequence ID" value="ENSLOCP00000016809.1"/>
    <property type="gene ID" value="ENSLOCG00000013632.1"/>
</dbReference>
<keyword evidence="12" id="KW-1185">Reference proteome</keyword>
<accession>W5N850</accession>
<dbReference type="AlphaFoldDB" id="W5N850"/>
<evidence type="ECO:0000313" key="11">
    <source>
        <dbReference type="Ensembl" id="ENSLOCP00000016809.1"/>
    </source>
</evidence>
<dbReference type="InterPro" id="IPR003961">
    <property type="entry name" value="FN3_dom"/>
</dbReference>
<dbReference type="Gene3D" id="2.60.40.10">
    <property type="entry name" value="Immunoglobulins"/>
    <property type="match status" value="3"/>
</dbReference>
<keyword evidence="7" id="KW-0675">Receptor</keyword>
<organism evidence="11 12">
    <name type="scientific">Lepisosteus oculatus</name>
    <name type="common">Spotted gar</name>
    <dbReference type="NCBI Taxonomy" id="7918"/>
    <lineage>
        <taxon>Eukaryota</taxon>
        <taxon>Metazoa</taxon>
        <taxon>Chordata</taxon>
        <taxon>Craniata</taxon>
        <taxon>Vertebrata</taxon>
        <taxon>Euteleostomi</taxon>
        <taxon>Actinopterygii</taxon>
        <taxon>Neopterygii</taxon>
        <taxon>Holostei</taxon>
        <taxon>Semionotiformes</taxon>
        <taxon>Lepisosteidae</taxon>
        <taxon>Lepisosteus</taxon>
    </lineage>
</organism>
<dbReference type="Pfam" id="PF21605">
    <property type="entry name" value="CRLF2-like_D2"/>
    <property type="match status" value="1"/>
</dbReference>
<keyword evidence="8" id="KW-0325">Glycoprotein</keyword>
<reference evidence="11" key="3">
    <citation type="submission" date="2025-09" db="UniProtKB">
        <authorList>
            <consortium name="Ensembl"/>
        </authorList>
    </citation>
    <scope>IDENTIFICATION</scope>
</reference>
<comment type="subcellular location">
    <subcellularLocation>
        <location evidence="1">Membrane</location>
        <topology evidence="1">Single-pass type I membrane protein</topology>
    </subcellularLocation>
</comment>
<dbReference type="SUPFAM" id="SSF49265">
    <property type="entry name" value="Fibronectin type III"/>
    <property type="match status" value="3"/>
</dbReference>
<keyword evidence="5 9" id="KW-1133">Transmembrane helix</keyword>
<sequence length="389" mass="44777">LFLVHFNSYCRYIAVSLIISMYWKACMASNKIAVSVDPPTNLQILDPGYLGHLHITWQPPASLENVKNCSVRFQLQYFSTSEGRWVTIRTKNFNYSAQFDLGKEVQVKIQTLLRGQCSNGTDVLSLPAEKTVLPSRNGSSESKIKDFRCIFYYREYMECTWVKGNEVQPQSEYFLFYWHNGMDQAMECPKYIKSNGFNVGCNFSSKELVEFAEFNICVNGSSAKSPMRAAYFTLKPQNLVKPAALEILNLTATDNEKILLEWTPPTGKIPKHCLEYEVQYGREDREWMNHIIKETTFAIVSIDQSEKHCFRLRSRMNMFCADSEVWSDWSNIQCFPGVMKEKDTASEAVLFSVLAATTIVLFTVFLCLLIRKRIFCPGVHFENKKKLPL</sequence>
<dbReference type="Proteomes" id="UP000018468">
    <property type="component" value="Linkage group LG7"/>
</dbReference>
<dbReference type="CDD" id="cd00063">
    <property type="entry name" value="FN3"/>
    <property type="match status" value="2"/>
</dbReference>
<feature type="domain" description="Fibronectin type-III" evidence="10">
    <location>
        <begin position="241"/>
        <end position="337"/>
    </location>
</feature>
<evidence type="ECO:0000259" key="10">
    <source>
        <dbReference type="PROSITE" id="PS50853"/>
    </source>
</evidence>
<evidence type="ECO:0000256" key="6">
    <source>
        <dbReference type="ARBA" id="ARBA00023136"/>
    </source>
</evidence>